<dbReference type="Proteomes" id="UP001214628">
    <property type="component" value="Chromosome 2"/>
</dbReference>
<gene>
    <name evidence="6" type="primary">RAD52</name>
    <name evidence="6" type="ORF">MPSI1_001742</name>
</gene>
<dbReference type="PANTHER" id="PTHR12132:SF1">
    <property type="entry name" value="DNA REPAIR PROTEIN RAD52 HOMOLOG"/>
    <property type="match status" value="1"/>
</dbReference>
<dbReference type="GO" id="GO:0000724">
    <property type="term" value="P:double-strand break repair via homologous recombination"/>
    <property type="evidence" value="ECO:0007669"/>
    <property type="project" value="TreeGrafter"/>
</dbReference>
<reference evidence="6" key="1">
    <citation type="submission" date="2023-02" db="EMBL/GenBank/DDBJ databases">
        <title>Mating type loci evolution in Malassezia.</title>
        <authorList>
            <person name="Coelho M.A."/>
        </authorList>
    </citation>
    <scope>NUCLEOTIDE SEQUENCE</scope>
    <source>
        <strain evidence="6">CBS 14136</strain>
    </source>
</reference>
<protein>
    <submittedName>
        <fullName evidence="6">DNA repair protein rad52</fullName>
    </submittedName>
</protein>
<evidence type="ECO:0000256" key="1">
    <source>
        <dbReference type="ARBA" id="ARBA00006638"/>
    </source>
</evidence>
<dbReference type="GO" id="GO:0045002">
    <property type="term" value="P:double-strand break repair via single-strand annealing"/>
    <property type="evidence" value="ECO:0007669"/>
    <property type="project" value="TreeGrafter"/>
</dbReference>
<evidence type="ECO:0000313" key="6">
    <source>
        <dbReference type="EMBL" id="WFD43089.1"/>
    </source>
</evidence>
<proteinExistence type="inferred from homology"/>
<sequence length="263" mass="28673">MSDATRENFVAPTNHDAFPVGFGGTALSNEIDPETGLPLWSAKRLATLQCKLNQRLGPEYLSQRQGPGGGPKLTYIEGWKAVDLANEVFGFNGWSTSITSLDVDYVSVMTYAAGRPSRMEPIMKMKRSVNSPELDRAAVDARQARLKSAAAARAKLAERRYIPENPAVDQTKAPLRNERVESNTALNKASSPSSKSLPSAKQEKTDAPRSHTTPEAITNTGSNNAEADSMALELELEDELLLRQSQLAQELDEDDLLNTVDTI</sequence>
<keyword evidence="4" id="KW-0234">DNA repair</keyword>
<dbReference type="InterPro" id="IPR007232">
    <property type="entry name" value="Rad52_Rad59_Rad22"/>
</dbReference>
<feature type="compositionally biased region" description="Polar residues" evidence="5">
    <location>
        <begin position="210"/>
        <end position="226"/>
    </location>
</feature>
<dbReference type="AlphaFoldDB" id="A0AAF0FA14"/>
<dbReference type="Gene3D" id="3.30.390.80">
    <property type="entry name" value="DNA repair protein Rad52/59/22"/>
    <property type="match status" value="1"/>
</dbReference>
<keyword evidence="3" id="KW-0233">DNA recombination</keyword>
<evidence type="ECO:0000256" key="3">
    <source>
        <dbReference type="ARBA" id="ARBA00023172"/>
    </source>
</evidence>
<feature type="compositionally biased region" description="Low complexity" evidence="5">
    <location>
        <begin position="185"/>
        <end position="200"/>
    </location>
</feature>
<evidence type="ECO:0000256" key="2">
    <source>
        <dbReference type="ARBA" id="ARBA00022763"/>
    </source>
</evidence>
<keyword evidence="7" id="KW-1185">Reference proteome</keyword>
<dbReference type="GO" id="GO:0006312">
    <property type="term" value="P:mitotic recombination"/>
    <property type="evidence" value="ECO:0007669"/>
    <property type="project" value="TreeGrafter"/>
</dbReference>
<evidence type="ECO:0000313" key="7">
    <source>
        <dbReference type="Proteomes" id="UP001214628"/>
    </source>
</evidence>
<dbReference type="PANTHER" id="PTHR12132">
    <property type="entry name" value="DNA REPAIR AND RECOMBINATION PROTEIN RAD52, RAD59"/>
    <property type="match status" value="1"/>
</dbReference>
<accession>A0AAF0FA14</accession>
<organism evidence="6 7">
    <name type="scientific">Malassezia psittaci</name>
    <dbReference type="NCBI Taxonomy" id="1821823"/>
    <lineage>
        <taxon>Eukaryota</taxon>
        <taxon>Fungi</taxon>
        <taxon>Dikarya</taxon>
        <taxon>Basidiomycota</taxon>
        <taxon>Ustilaginomycotina</taxon>
        <taxon>Malasseziomycetes</taxon>
        <taxon>Malasseziales</taxon>
        <taxon>Malasseziaceae</taxon>
        <taxon>Malassezia</taxon>
    </lineage>
</organism>
<comment type="similarity">
    <text evidence="1">Belongs to the RAD52 family.</text>
</comment>
<keyword evidence="2" id="KW-0227">DNA damage</keyword>
<dbReference type="GO" id="GO:0005634">
    <property type="term" value="C:nucleus"/>
    <property type="evidence" value="ECO:0007669"/>
    <property type="project" value="TreeGrafter"/>
</dbReference>
<evidence type="ECO:0000256" key="4">
    <source>
        <dbReference type="ARBA" id="ARBA00023204"/>
    </source>
</evidence>
<dbReference type="Pfam" id="PF04098">
    <property type="entry name" value="Rad52_Rad22"/>
    <property type="match status" value="1"/>
</dbReference>
<dbReference type="EMBL" id="CP118376">
    <property type="protein sequence ID" value="WFD43089.1"/>
    <property type="molecule type" value="Genomic_DNA"/>
</dbReference>
<feature type="region of interest" description="Disordered" evidence="5">
    <location>
        <begin position="163"/>
        <end position="231"/>
    </location>
</feature>
<dbReference type="InterPro" id="IPR041247">
    <property type="entry name" value="Rad52_fam"/>
</dbReference>
<evidence type="ECO:0000256" key="5">
    <source>
        <dbReference type="SAM" id="MobiDB-lite"/>
    </source>
</evidence>
<dbReference type="SUPFAM" id="SSF54768">
    <property type="entry name" value="dsRNA-binding domain-like"/>
    <property type="match status" value="1"/>
</dbReference>
<dbReference type="InterPro" id="IPR042525">
    <property type="entry name" value="Rad52_Rad59_Rad22_sf"/>
</dbReference>
<name>A0AAF0FA14_9BASI</name>